<dbReference type="PANTHER" id="PTHR35731">
    <property type="entry name" value="8-AMINO-7-OXONONANOATE SYNTHASE"/>
    <property type="match status" value="1"/>
</dbReference>
<comment type="caution">
    <text evidence="3">The sequence shown here is derived from an EMBL/GenBank/DDBJ whole genome shotgun (WGS) entry which is preliminary data.</text>
</comment>
<evidence type="ECO:0000256" key="1">
    <source>
        <dbReference type="SAM" id="Coils"/>
    </source>
</evidence>
<keyword evidence="4" id="KW-1185">Reference proteome</keyword>
<name>A0ABP1GC29_9CHLO</name>
<gene>
    <name evidence="3" type="primary">g11318</name>
    <name evidence="3" type="ORF">VP750_LOCUS10134</name>
</gene>
<proteinExistence type="predicted"/>
<evidence type="ECO:0000256" key="2">
    <source>
        <dbReference type="SAM" id="MobiDB-lite"/>
    </source>
</evidence>
<feature type="region of interest" description="Disordered" evidence="2">
    <location>
        <begin position="27"/>
        <end position="49"/>
    </location>
</feature>
<dbReference type="Proteomes" id="UP001497392">
    <property type="component" value="Unassembled WGS sequence"/>
</dbReference>
<accession>A0ABP1GC29</accession>
<dbReference type="PANTHER" id="PTHR35731:SF1">
    <property type="entry name" value="8-AMINO-7-OXONONANOATE SYNTHASE"/>
    <property type="match status" value="1"/>
</dbReference>
<dbReference type="EMBL" id="CAXHTA020000018">
    <property type="protein sequence ID" value="CAL5228228.1"/>
    <property type="molecule type" value="Genomic_DNA"/>
</dbReference>
<sequence>MPPGQLLATPNTLHSCARRIRHCRRRGYGSSQTRAGVSDAAEGPTNEGNPALQENLVHMVRLQIGQEKVKESVEVERQKLQDLAEEAKEEVDRLSQLTKDRSTLAFGSAIADINQEADQFEEILRKNRAKMEAASRELADWELQTARARNEGTFFKGLFKADILQQPCDESRAAHQEELSAEGSTDRYSAGQHAAAKDTALKQSSKVLKYSFGFLSLTLLGGALGDVFGGSATLALDGRNALLGLVLAYAALRASQYNGE</sequence>
<organism evidence="3 4">
    <name type="scientific">Coccomyxa viridis</name>
    <dbReference type="NCBI Taxonomy" id="1274662"/>
    <lineage>
        <taxon>Eukaryota</taxon>
        <taxon>Viridiplantae</taxon>
        <taxon>Chlorophyta</taxon>
        <taxon>core chlorophytes</taxon>
        <taxon>Trebouxiophyceae</taxon>
        <taxon>Trebouxiophyceae incertae sedis</taxon>
        <taxon>Coccomyxaceae</taxon>
        <taxon>Coccomyxa</taxon>
    </lineage>
</organism>
<evidence type="ECO:0000313" key="3">
    <source>
        <dbReference type="EMBL" id="CAL5228228.1"/>
    </source>
</evidence>
<evidence type="ECO:0000313" key="4">
    <source>
        <dbReference type="Proteomes" id="UP001497392"/>
    </source>
</evidence>
<protein>
    <submittedName>
        <fullName evidence="3">G11318 protein</fullName>
    </submittedName>
</protein>
<keyword evidence="1" id="KW-0175">Coiled coil</keyword>
<feature type="coiled-coil region" evidence="1">
    <location>
        <begin position="66"/>
        <end position="151"/>
    </location>
</feature>
<reference evidence="3 4" key="1">
    <citation type="submission" date="2024-06" db="EMBL/GenBank/DDBJ databases">
        <authorList>
            <person name="Kraege A."/>
            <person name="Thomma B."/>
        </authorList>
    </citation>
    <scope>NUCLEOTIDE SEQUENCE [LARGE SCALE GENOMIC DNA]</scope>
</reference>